<gene>
    <name evidence="2" type="ORF">RSOLAG1IB_00895</name>
</gene>
<accession>A0A0B7F489</accession>
<evidence type="ECO:0000313" key="2">
    <source>
        <dbReference type="EMBL" id="CEL52355.1"/>
    </source>
</evidence>
<dbReference type="EMBL" id="LN679100">
    <property type="protein sequence ID" value="CEL52355.1"/>
    <property type="molecule type" value="Genomic_DNA"/>
</dbReference>
<protein>
    <submittedName>
        <fullName evidence="2">Uncharacterized protein</fullName>
    </submittedName>
</protein>
<dbReference type="AlphaFoldDB" id="A0A0B7F489"/>
<proteinExistence type="predicted"/>
<dbReference type="OrthoDB" id="277888at2759"/>
<feature type="compositionally biased region" description="Basic and acidic residues" evidence="1">
    <location>
        <begin position="484"/>
        <end position="499"/>
    </location>
</feature>
<dbReference type="Proteomes" id="UP000059188">
    <property type="component" value="Unassembled WGS sequence"/>
</dbReference>
<feature type="compositionally biased region" description="Polar residues" evidence="1">
    <location>
        <begin position="54"/>
        <end position="80"/>
    </location>
</feature>
<evidence type="ECO:0000313" key="3">
    <source>
        <dbReference type="Proteomes" id="UP000059188"/>
    </source>
</evidence>
<name>A0A0B7F489_THACB</name>
<evidence type="ECO:0000256" key="1">
    <source>
        <dbReference type="SAM" id="MobiDB-lite"/>
    </source>
</evidence>
<feature type="region of interest" description="Disordered" evidence="1">
    <location>
        <begin position="468"/>
        <end position="499"/>
    </location>
</feature>
<feature type="region of interest" description="Disordered" evidence="1">
    <location>
        <begin position="272"/>
        <end position="291"/>
    </location>
</feature>
<organism evidence="2 3">
    <name type="scientific">Thanatephorus cucumeris (strain AG1-IB / isolate 7/3/14)</name>
    <name type="common">Lettuce bottom rot fungus</name>
    <name type="synonym">Rhizoctonia solani</name>
    <dbReference type="NCBI Taxonomy" id="1108050"/>
    <lineage>
        <taxon>Eukaryota</taxon>
        <taxon>Fungi</taxon>
        <taxon>Dikarya</taxon>
        <taxon>Basidiomycota</taxon>
        <taxon>Agaricomycotina</taxon>
        <taxon>Agaricomycetes</taxon>
        <taxon>Cantharellales</taxon>
        <taxon>Ceratobasidiaceae</taxon>
        <taxon>Rhizoctonia</taxon>
        <taxon>Rhizoctonia solani AG-1</taxon>
    </lineage>
</organism>
<feature type="compositionally biased region" description="Polar residues" evidence="1">
    <location>
        <begin position="272"/>
        <end position="286"/>
    </location>
</feature>
<reference evidence="2 3" key="1">
    <citation type="submission" date="2014-11" db="EMBL/GenBank/DDBJ databases">
        <authorList>
            <person name="Wibberg Daniel"/>
        </authorList>
    </citation>
    <scope>NUCLEOTIDE SEQUENCE [LARGE SCALE GENOMIC DNA]</scope>
    <source>
        <strain evidence="2">Rhizoctonia solani AG1-IB 7/3/14</strain>
    </source>
</reference>
<feature type="region of interest" description="Disordered" evidence="1">
    <location>
        <begin position="54"/>
        <end position="95"/>
    </location>
</feature>
<sequence length="499" mass="56733">MFQNCKTGLRYCTTVAVQCSLRTRSRLPAGSLVAWLQPGILYAPPATQARRYTATSSPANHNSFKVDTYTRGRSNSQSKFQLHAQREQPSSEATSLTPIGFNPQTAIRKITNFQEKVLEIQANINSQITILDDAARLLNVQNDRLHPLVHCKHILQLDISSVLQGLLQAIADKIPEGQGAMREHNTAIWLESRILAVQLWVVKRLLPRIQSLKPEDRALHVQIQNSLRDAAMQIHNMSMTLAALRDIPHRMRLNRAEESPREEWPENSFLKDTTSADLNNPMSELTSQSSRSIVSQKSGNEGITPHSILLKNLAIVAAYSQQESVIWKIERFLSRIEDVHYRVSRVINRLDQLAQDLQVAEDRTHPLVSCKHILQLNGFGSLDIVLRILRKRIPKNRLELQQEMGEALWLDSRIPEVQLEIVKMRLWAFHNEIKGQALSRQQKNLIRSIRGRIKVAHSLLRDSRGDFGSYGPRGEFEVSENISDEEKGDHKEGGKIEKT</sequence>
<keyword evidence="3" id="KW-1185">Reference proteome</keyword>